<dbReference type="OMA" id="CDLQCQL"/>
<dbReference type="GO" id="GO:0045944">
    <property type="term" value="P:positive regulation of transcription by RNA polymerase II"/>
    <property type="evidence" value="ECO:0007669"/>
    <property type="project" value="InterPro"/>
</dbReference>
<organism evidence="10 11">
    <name type="scientific">Gibberella moniliformis (strain M3125 / FGSC 7600)</name>
    <name type="common">Maize ear and stalk rot fungus</name>
    <name type="synonym">Fusarium verticillioides</name>
    <dbReference type="NCBI Taxonomy" id="334819"/>
    <lineage>
        <taxon>Eukaryota</taxon>
        <taxon>Fungi</taxon>
        <taxon>Dikarya</taxon>
        <taxon>Ascomycota</taxon>
        <taxon>Pezizomycotina</taxon>
        <taxon>Sordariomycetes</taxon>
        <taxon>Hypocreomycetidae</taxon>
        <taxon>Hypocreales</taxon>
        <taxon>Nectriaceae</taxon>
        <taxon>Fusarium</taxon>
        <taxon>Fusarium fujikuroi species complex</taxon>
    </lineage>
</organism>
<dbReference type="Pfam" id="PF00170">
    <property type="entry name" value="bZIP_1"/>
    <property type="match status" value="1"/>
</dbReference>
<dbReference type="InterPro" id="IPR044280">
    <property type="entry name" value="Hac1/HY5"/>
</dbReference>
<dbReference type="RefSeq" id="XP_018761210.1">
    <property type="nucleotide sequence ID" value="XM_018902470.1"/>
</dbReference>
<evidence type="ECO:0000256" key="2">
    <source>
        <dbReference type="ARBA" id="ARBA00007163"/>
    </source>
</evidence>
<dbReference type="AlphaFoldDB" id="W7N5T6"/>
<evidence type="ECO:0000256" key="1">
    <source>
        <dbReference type="ARBA" id="ARBA00004123"/>
    </source>
</evidence>
<dbReference type="GO" id="GO:0005634">
    <property type="term" value="C:nucleus"/>
    <property type="evidence" value="ECO:0007669"/>
    <property type="project" value="UniProtKB-SubCell"/>
</dbReference>
<dbReference type="VEuPathDB" id="FungiDB:FVEG_13087"/>
<dbReference type="InterPro" id="IPR046347">
    <property type="entry name" value="bZIP_sf"/>
</dbReference>
<dbReference type="InterPro" id="IPR004827">
    <property type="entry name" value="bZIP"/>
</dbReference>
<feature type="compositionally biased region" description="Polar residues" evidence="8">
    <location>
        <begin position="1"/>
        <end position="16"/>
    </location>
</feature>
<evidence type="ECO:0000259" key="9">
    <source>
        <dbReference type="PROSITE" id="PS50217"/>
    </source>
</evidence>
<sequence length="505" mass="55886">MEQQGSPASQFFQSPADSLMSAPEDSYTSLFAATTPSATSTVNPMDMLTPKSYNNDDSLLPMIKQEEGVGSTPSPSPAPEKKTTKKRKSWGQVLPEPKTNLPPRKRAKTADEKEQRRVERVLRNRRAAQSSRERKRLEVEQLEQKNKDLEAAIQQAEQMNARLMDELAQMRKANGLPPLSQELFTPQTTHQPAETMVSPNATVDPMALSPCLSPVPEESEETIKQEPAKETTLEQSENTSPDLTQRPAAMLSDLQCHMSAEVLKTFLSQSPTTLTRPTLAWLLPLQMTLFSAMAVLNFCQRPLTQIVISSRTGISLHPSPQLLTSLIWSLTRLRSPSTTASTTSCTTPSSTTRTTASRRSSRSQPTTPLRFSATSSASTNLRIKSLQKILSSSPSLARPLSDATLVALRLVTKGRDSRVENAERDTEDSRGQDELVRCLSEITLPSWERLLTLAWAITQWVALNPHEADQVIDSEIRSPLSVHQPSKKAALSVILEEENNRVQTL</sequence>
<comment type="subcellular location">
    <subcellularLocation>
        <location evidence="1">Nucleus</location>
    </subcellularLocation>
</comment>
<dbReference type="SUPFAM" id="SSF57959">
    <property type="entry name" value="Leucine zipper domain"/>
    <property type="match status" value="1"/>
</dbReference>
<feature type="region of interest" description="Disordered" evidence="8">
    <location>
        <begin position="1"/>
        <end position="23"/>
    </location>
</feature>
<evidence type="ECO:0000313" key="11">
    <source>
        <dbReference type="Proteomes" id="UP000009096"/>
    </source>
</evidence>
<dbReference type="GeneID" id="30070472"/>
<feature type="compositionally biased region" description="Basic and acidic residues" evidence="8">
    <location>
        <begin position="131"/>
        <end position="141"/>
    </location>
</feature>
<evidence type="ECO:0000256" key="6">
    <source>
        <dbReference type="ARBA" id="ARBA00023230"/>
    </source>
</evidence>
<dbReference type="SMART" id="SM00338">
    <property type="entry name" value="BRLZ"/>
    <property type="match status" value="1"/>
</dbReference>
<evidence type="ECO:0000313" key="10">
    <source>
        <dbReference type="EMBL" id="EWG55019.1"/>
    </source>
</evidence>
<gene>
    <name evidence="10" type="ORF">FVEG_13087</name>
</gene>
<dbReference type="Gene3D" id="1.20.5.170">
    <property type="match status" value="1"/>
</dbReference>
<dbReference type="GO" id="GO:0003677">
    <property type="term" value="F:DNA binding"/>
    <property type="evidence" value="ECO:0007669"/>
    <property type="project" value="UniProtKB-KW"/>
</dbReference>
<dbReference type="EMBL" id="DS022263">
    <property type="protein sequence ID" value="EWG55019.1"/>
    <property type="molecule type" value="Genomic_DNA"/>
</dbReference>
<keyword evidence="6" id="KW-0834">Unfolded protein response</keyword>
<dbReference type="CDD" id="cd14710">
    <property type="entry name" value="bZIP_HAC1-like"/>
    <property type="match status" value="1"/>
</dbReference>
<feature type="region of interest" description="Disordered" evidence="8">
    <location>
        <begin position="212"/>
        <end position="243"/>
    </location>
</feature>
<feature type="compositionally biased region" description="Low complexity" evidence="8">
    <location>
        <begin position="337"/>
        <end position="370"/>
    </location>
</feature>
<name>W7N5T6_GIBM7</name>
<dbReference type="EMBL" id="CM000583">
    <property type="protein sequence ID" value="EWG55019.1"/>
    <property type="molecule type" value="Genomic_DNA"/>
</dbReference>
<dbReference type="HOGENOM" id="CLU_025882_0_0_1"/>
<evidence type="ECO:0000256" key="4">
    <source>
        <dbReference type="ARBA" id="ARBA00023125"/>
    </source>
</evidence>
<reference evidence="10 11" key="1">
    <citation type="journal article" date="2010" name="Nature">
        <title>Comparative genomics reveals mobile pathogenicity chromosomes in Fusarium.</title>
        <authorList>
            <person name="Ma L.J."/>
            <person name="van der Does H.C."/>
            <person name="Borkovich K.A."/>
            <person name="Coleman J.J."/>
            <person name="Daboussi M.J."/>
            <person name="Di Pietro A."/>
            <person name="Dufresne M."/>
            <person name="Freitag M."/>
            <person name="Grabherr M."/>
            <person name="Henrissat B."/>
            <person name="Houterman P.M."/>
            <person name="Kang S."/>
            <person name="Shim W.B."/>
            <person name="Woloshuk C."/>
            <person name="Xie X."/>
            <person name="Xu J.R."/>
            <person name="Antoniw J."/>
            <person name="Baker S.E."/>
            <person name="Bluhm B.H."/>
            <person name="Breakspear A."/>
            <person name="Brown D.W."/>
            <person name="Butchko R.A."/>
            <person name="Chapman S."/>
            <person name="Coulson R."/>
            <person name="Coutinho P.M."/>
            <person name="Danchin E.G."/>
            <person name="Diener A."/>
            <person name="Gale L.R."/>
            <person name="Gardiner D.M."/>
            <person name="Goff S."/>
            <person name="Hammond-Kosack K.E."/>
            <person name="Hilburn K."/>
            <person name="Hua-Van A."/>
            <person name="Jonkers W."/>
            <person name="Kazan K."/>
            <person name="Kodira C.D."/>
            <person name="Koehrsen M."/>
            <person name="Kumar L."/>
            <person name="Lee Y.H."/>
            <person name="Li L."/>
            <person name="Manners J.M."/>
            <person name="Miranda-Saavedra D."/>
            <person name="Mukherjee M."/>
            <person name="Park G."/>
            <person name="Park J."/>
            <person name="Park S.Y."/>
            <person name="Proctor R.H."/>
            <person name="Regev A."/>
            <person name="Ruiz-Roldan M.C."/>
            <person name="Sain D."/>
            <person name="Sakthikumar S."/>
            <person name="Sykes S."/>
            <person name="Schwartz D.C."/>
            <person name="Turgeon B.G."/>
            <person name="Wapinski I."/>
            <person name="Yoder O."/>
            <person name="Young S."/>
            <person name="Zeng Q."/>
            <person name="Zhou S."/>
            <person name="Galagan J."/>
            <person name="Cuomo C.A."/>
            <person name="Kistler H.C."/>
            <person name="Rep M."/>
        </authorList>
    </citation>
    <scope>NUCLEOTIDE SEQUENCE [LARGE SCALE GENOMIC DNA]</scope>
    <source>
        <strain evidence="11">M3125 / FGSC 7600</strain>
    </source>
</reference>
<feature type="domain" description="BZIP" evidence="9">
    <location>
        <begin position="114"/>
        <end position="171"/>
    </location>
</feature>
<feature type="compositionally biased region" description="Basic and acidic residues" evidence="8">
    <location>
        <begin position="221"/>
        <end position="232"/>
    </location>
</feature>
<evidence type="ECO:0000256" key="8">
    <source>
        <dbReference type="SAM" id="MobiDB-lite"/>
    </source>
</evidence>
<evidence type="ECO:0000256" key="5">
    <source>
        <dbReference type="ARBA" id="ARBA00023163"/>
    </source>
</evidence>
<accession>W7N5T6</accession>
<keyword evidence="3" id="KW-0805">Transcription regulation</keyword>
<keyword evidence="11" id="KW-1185">Reference proteome</keyword>
<keyword evidence="7" id="KW-0539">Nucleus</keyword>
<protein>
    <recommendedName>
        <fullName evidence="9">BZIP domain-containing protein</fullName>
    </recommendedName>
</protein>
<dbReference type="GO" id="GO:0000981">
    <property type="term" value="F:DNA-binding transcription factor activity, RNA polymerase II-specific"/>
    <property type="evidence" value="ECO:0007669"/>
    <property type="project" value="InterPro"/>
</dbReference>
<comment type="similarity">
    <text evidence="2">Belongs to the bZIP family.</text>
</comment>
<dbReference type="PANTHER" id="PTHR46714:SF6">
    <property type="entry name" value="TRANSCRIPTIONAL ACTIVATOR HAC1"/>
    <property type="match status" value="1"/>
</dbReference>
<feature type="region of interest" description="Disordered" evidence="8">
    <location>
        <begin position="337"/>
        <end position="375"/>
    </location>
</feature>
<feature type="compositionally biased region" description="Polar residues" evidence="8">
    <location>
        <begin position="233"/>
        <end position="243"/>
    </location>
</feature>
<feature type="compositionally biased region" description="Basic and acidic residues" evidence="8">
    <location>
        <begin position="108"/>
        <end position="122"/>
    </location>
</feature>
<proteinExistence type="inferred from homology"/>
<dbReference type="KEGG" id="fvr:FVEG_13087"/>
<feature type="region of interest" description="Disordered" evidence="8">
    <location>
        <begin position="36"/>
        <end position="141"/>
    </location>
</feature>
<dbReference type="STRING" id="334819.W7N5T6"/>
<dbReference type="eggNOG" id="ENOG502S526">
    <property type="taxonomic scope" value="Eukaryota"/>
</dbReference>
<dbReference type="Proteomes" id="UP000009096">
    <property type="component" value="Chromosome 6"/>
</dbReference>
<keyword evidence="5" id="KW-0804">Transcription</keyword>
<dbReference type="PROSITE" id="PS50217">
    <property type="entry name" value="BZIP"/>
    <property type="match status" value="1"/>
</dbReference>
<evidence type="ECO:0000256" key="7">
    <source>
        <dbReference type="ARBA" id="ARBA00023242"/>
    </source>
</evidence>
<dbReference type="GO" id="GO:0006986">
    <property type="term" value="P:response to unfolded protein"/>
    <property type="evidence" value="ECO:0007669"/>
    <property type="project" value="UniProtKB-KW"/>
</dbReference>
<evidence type="ECO:0000256" key="3">
    <source>
        <dbReference type="ARBA" id="ARBA00023015"/>
    </source>
</evidence>
<dbReference type="PANTHER" id="PTHR46714">
    <property type="entry name" value="TRANSCRIPTIONAL ACTIVATOR HAC1"/>
    <property type="match status" value="1"/>
</dbReference>
<dbReference type="OrthoDB" id="674948at2759"/>
<keyword evidence="4" id="KW-0238">DNA-binding</keyword>